<dbReference type="STRING" id="1123029.SAMN02745172_03543"/>
<keyword evidence="1" id="KW-0560">Oxidoreductase</keyword>
<evidence type="ECO:0000256" key="2">
    <source>
        <dbReference type="ARBA" id="ARBA00023033"/>
    </source>
</evidence>
<dbReference type="Gene3D" id="3.20.20.30">
    <property type="entry name" value="Luciferase-like domain"/>
    <property type="match status" value="1"/>
</dbReference>
<dbReference type="GO" id="GO:0005829">
    <property type="term" value="C:cytosol"/>
    <property type="evidence" value="ECO:0007669"/>
    <property type="project" value="TreeGrafter"/>
</dbReference>
<accession>A0A1M7ZPQ1</accession>
<evidence type="ECO:0000313" key="4">
    <source>
        <dbReference type="EMBL" id="SHO66883.1"/>
    </source>
</evidence>
<dbReference type="PANTHER" id="PTHR30137">
    <property type="entry name" value="LUCIFERASE-LIKE MONOOXYGENASE"/>
    <property type="match status" value="1"/>
</dbReference>
<dbReference type="InterPro" id="IPR036661">
    <property type="entry name" value="Luciferase-like_sf"/>
</dbReference>
<dbReference type="InterPro" id="IPR050766">
    <property type="entry name" value="Bact_Lucif_Oxidored"/>
</dbReference>
<keyword evidence="2 4" id="KW-0503">Monooxygenase</keyword>
<dbReference type="Pfam" id="PF00296">
    <property type="entry name" value="Bac_luciferase"/>
    <property type="match status" value="1"/>
</dbReference>
<sequence>MKFGLFNLMTYRDNPGGLPGLLSDMRSLVGLAEDIGFETAWFAEHHFTNYSISVSPLMFAAHMAGTTRRIKLGAAVVVLPLYHPMRVAQEIALVDQMSDGRFVLGVGTGYQAYEFERFGMNVAEKNEIFFEYWSVLEQILTEGRAQFSGRYVTVPESVVLLRTRKAAMPDLYVTSMDPRILSRLARHNATPFLTAGFRGTAALLDMVAGARARWSEAGLGADMPVAVQQYIHVTDSPQEALEAAERARYVGRLVAAFRSPHVVLDGAFAEALPIPGEPSLETIRDNLLIGDPHQVAERLVDEIRRIGPVHYNAFFQFGDMPIARARRSLERFGAEVLPLVERALGPLDLIGKPMDGLPAAARAAAV</sequence>
<dbReference type="RefSeq" id="WP_073631163.1">
    <property type="nucleotide sequence ID" value="NZ_FRXO01000008.1"/>
</dbReference>
<dbReference type="EMBL" id="FRXO01000008">
    <property type="protein sequence ID" value="SHO66883.1"/>
    <property type="molecule type" value="Genomic_DNA"/>
</dbReference>
<protein>
    <submittedName>
        <fullName evidence="4">Flavin-dependent oxidoreductase, luciferase family (Includes alkanesulfonate monooxygenase SsuD and methylene tetrahydromethanopterin reductase)</fullName>
    </submittedName>
</protein>
<keyword evidence="5" id="KW-1185">Reference proteome</keyword>
<gene>
    <name evidence="4" type="ORF">SAMN02745172_03543</name>
</gene>
<dbReference type="InterPro" id="IPR011251">
    <property type="entry name" value="Luciferase-like_dom"/>
</dbReference>
<evidence type="ECO:0000313" key="5">
    <source>
        <dbReference type="Proteomes" id="UP000186406"/>
    </source>
</evidence>
<dbReference type="SUPFAM" id="SSF51679">
    <property type="entry name" value="Bacterial luciferase-like"/>
    <property type="match status" value="1"/>
</dbReference>
<dbReference type="OrthoDB" id="9804736at2"/>
<evidence type="ECO:0000256" key="1">
    <source>
        <dbReference type="ARBA" id="ARBA00023002"/>
    </source>
</evidence>
<dbReference type="PANTHER" id="PTHR30137:SF8">
    <property type="entry name" value="BLR5498 PROTEIN"/>
    <property type="match status" value="1"/>
</dbReference>
<proteinExistence type="predicted"/>
<dbReference type="AlphaFoldDB" id="A0A1M7ZPQ1"/>
<name>A0A1M7ZPQ1_9HYPH</name>
<feature type="domain" description="Luciferase-like" evidence="3">
    <location>
        <begin position="1"/>
        <end position="307"/>
    </location>
</feature>
<dbReference type="GO" id="GO:0016705">
    <property type="term" value="F:oxidoreductase activity, acting on paired donors, with incorporation or reduction of molecular oxygen"/>
    <property type="evidence" value="ECO:0007669"/>
    <property type="project" value="InterPro"/>
</dbReference>
<dbReference type="Proteomes" id="UP000186406">
    <property type="component" value="Unassembled WGS sequence"/>
</dbReference>
<reference evidence="4 5" key="1">
    <citation type="submission" date="2016-12" db="EMBL/GenBank/DDBJ databases">
        <authorList>
            <person name="Song W.-J."/>
            <person name="Kurnit D.M."/>
        </authorList>
    </citation>
    <scope>NUCLEOTIDE SEQUENCE [LARGE SCALE GENOMIC DNA]</scope>
    <source>
        <strain evidence="4 5">DSM 19599</strain>
    </source>
</reference>
<dbReference type="GO" id="GO:0004497">
    <property type="term" value="F:monooxygenase activity"/>
    <property type="evidence" value="ECO:0007669"/>
    <property type="project" value="UniProtKB-KW"/>
</dbReference>
<organism evidence="4 5">
    <name type="scientific">Pseudoxanthobacter soli DSM 19599</name>
    <dbReference type="NCBI Taxonomy" id="1123029"/>
    <lineage>
        <taxon>Bacteria</taxon>
        <taxon>Pseudomonadati</taxon>
        <taxon>Pseudomonadota</taxon>
        <taxon>Alphaproteobacteria</taxon>
        <taxon>Hyphomicrobiales</taxon>
        <taxon>Segnochrobactraceae</taxon>
        <taxon>Pseudoxanthobacter</taxon>
    </lineage>
</organism>
<evidence type="ECO:0000259" key="3">
    <source>
        <dbReference type="Pfam" id="PF00296"/>
    </source>
</evidence>